<reference evidence="5" key="1">
    <citation type="submission" date="2023-07" db="EMBL/GenBank/DDBJ databases">
        <title>A chromosome-level genome assembly of Lolium multiflorum.</title>
        <authorList>
            <person name="Chen Y."/>
            <person name="Copetti D."/>
            <person name="Kolliker R."/>
            <person name="Studer B."/>
        </authorList>
    </citation>
    <scope>NUCLEOTIDE SEQUENCE</scope>
    <source>
        <strain evidence="5">02402/16</strain>
        <tissue evidence="5">Leaf</tissue>
    </source>
</reference>
<keyword evidence="1" id="KW-0378">Hydrolase</keyword>
<dbReference type="GO" id="GO:0004575">
    <property type="term" value="F:sucrose alpha-glucosidase activity"/>
    <property type="evidence" value="ECO:0007669"/>
    <property type="project" value="TreeGrafter"/>
</dbReference>
<evidence type="ECO:0000313" key="5">
    <source>
        <dbReference type="EMBL" id="KAK1682971.1"/>
    </source>
</evidence>
<accession>A0AAD8TI23</accession>
<keyword evidence="2" id="KW-0119">Carbohydrate metabolism</keyword>
<comment type="caution">
    <text evidence="5">The sequence shown here is derived from an EMBL/GenBank/DDBJ whole genome shotgun (WGS) entry which is preliminary data.</text>
</comment>
<dbReference type="EMBL" id="JAUUTY010000002">
    <property type="protein sequence ID" value="KAK1682971.1"/>
    <property type="molecule type" value="Genomic_DNA"/>
</dbReference>
<sequence>MGIHGHPLEIQALFCSALLCASELFTPEDGSADLIPALNSRLMAFSFHIREYYWLEKRKIPPWLVEGIPQKGGYFIGNLNQLTLISDSFLWGTLVYSKQFGNSRSISYYSGSSGSKMV</sequence>
<evidence type="ECO:0000256" key="4">
    <source>
        <dbReference type="SAM" id="SignalP"/>
    </source>
</evidence>
<proteinExistence type="predicted"/>
<name>A0AAD8TI23_LOLMU</name>
<dbReference type="InterPro" id="IPR024746">
    <property type="entry name" value="Glyco_hydro_100"/>
</dbReference>
<keyword evidence="3" id="KW-0326">Glycosidase</keyword>
<dbReference type="Proteomes" id="UP001231189">
    <property type="component" value="Unassembled WGS sequence"/>
</dbReference>
<feature type="signal peptide" evidence="4">
    <location>
        <begin position="1"/>
        <end position="22"/>
    </location>
</feature>
<evidence type="ECO:0000313" key="6">
    <source>
        <dbReference type="Proteomes" id="UP001231189"/>
    </source>
</evidence>
<organism evidence="5 6">
    <name type="scientific">Lolium multiflorum</name>
    <name type="common">Italian ryegrass</name>
    <name type="synonym">Lolium perenne subsp. multiflorum</name>
    <dbReference type="NCBI Taxonomy" id="4521"/>
    <lineage>
        <taxon>Eukaryota</taxon>
        <taxon>Viridiplantae</taxon>
        <taxon>Streptophyta</taxon>
        <taxon>Embryophyta</taxon>
        <taxon>Tracheophyta</taxon>
        <taxon>Spermatophyta</taxon>
        <taxon>Magnoliopsida</taxon>
        <taxon>Liliopsida</taxon>
        <taxon>Poales</taxon>
        <taxon>Poaceae</taxon>
        <taxon>BOP clade</taxon>
        <taxon>Pooideae</taxon>
        <taxon>Poodae</taxon>
        <taxon>Poeae</taxon>
        <taxon>Poeae Chloroplast Group 2 (Poeae type)</taxon>
        <taxon>Loliodinae</taxon>
        <taxon>Loliinae</taxon>
        <taxon>Lolium</taxon>
    </lineage>
</organism>
<dbReference type="GO" id="GO:0005987">
    <property type="term" value="P:sucrose catabolic process"/>
    <property type="evidence" value="ECO:0007669"/>
    <property type="project" value="TreeGrafter"/>
</dbReference>
<dbReference type="SUPFAM" id="SSF48208">
    <property type="entry name" value="Six-hairpin glycosidases"/>
    <property type="match status" value="1"/>
</dbReference>
<keyword evidence="4" id="KW-0732">Signal</keyword>
<dbReference type="GO" id="GO:0009507">
    <property type="term" value="C:chloroplast"/>
    <property type="evidence" value="ECO:0007669"/>
    <property type="project" value="TreeGrafter"/>
</dbReference>
<feature type="chain" id="PRO_5042073698" evidence="4">
    <location>
        <begin position="23"/>
        <end position="118"/>
    </location>
</feature>
<evidence type="ECO:0000256" key="1">
    <source>
        <dbReference type="ARBA" id="ARBA00022801"/>
    </source>
</evidence>
<dbReference type="Pfam" id="PF12899">
    <property type="entry name" value="Glyco_hydro_100"/>
    <property type="match status" value="1"/>
</dbReference>
<dbReference type="PANTHER" id="PTHR31916">
    <property type="match status" value="1"/>
</dbReference>
<dbReference type="GO" id="GO:0033926">
    <property type="term" value="F:endo-alpha-N-acetylgalactosaminidase activity"/>
    <property type="evidence" value="ECO:0007669"/>
    <property type="project" value="InterPro"/>
</dbReference>
<evidence type="ECO:0000256" key="2">
    <source>
        <dbReference type="ARBA" id="ARBA00023277"/>
    </source>
</evidence>
<dbReference type="PANTHER" id="PTHR31916:SF35">
    <property type="entry name" value="ALKALINE_NEUTRAL INVERTASE"/>
    <property type="match status" value="1"/>
</dbReference>
<dbReference type="InterPro" id="IPR008928">
    <property type="entry name" value="6-hairpin_glycosidase_sf"/>
</dbReference>
<keyword evidence="6" id="KW-1185">Reference proteome</keyword>
<dbReference type="AlphaFoldDB" id="A0AAD8TI23"/>
<protein>
    <submittedName>
        <fullName evidence="5">Uncharacterized protein</fullName>
    </submittedName>
</protein>
<evidence type="ECO:0000256" key="3">
    <source>
        <dbReference type="ARBA" id="ARBA00023295"/>
    </source>
</evidence>
<gene>
    <name evidence="5" type="ORF">QYE76_043819</name>
</gene>